<evidence type="ECO:0000313" key="2">
    <source>
        <dbReference type="Proteomes" id="UP000315647"/>
    </source>
</evidence>
<dbReference type="CDD" id="cd04301">
    <property type="entry name" value="NAT_SF"/>
    <property type="match status" value="1"/>
</dbReference>
<dbReference type="Proteomes" id="UP000315647">
    <property type="component" value="Chromosome"/>
</dbReference>
<keyword evidence="2" id="KW-1185">Reference proteome</keyword>
<dbReference type="Gene3D" id="3.40.630.30">
    <property type="match status" value="1"/>
</dbReference>
<gene>
    <name evidence="1" type="ORF">Enr10x_60740</name>
</gene>
<accession>A0A518AG99</accession>
<evidence type="ECO:0000313" key="1">
    <source>
        <dbReference type="EMBL" id="QDT30706.1"/>
    </source>
</evidence>
<accession>A0A517QGE1</accession>
<name>A0A517QGE1_9PLAN</name>
<sequence>MLKSYAGLFQKIPTSQESIKRMEEIKIIQINEYELSAEQRAQILALLKDCFPGYFEERHFFKQMPQQRLLAYADGTLIGQLGLEHRAIRVGDQCASIFGVVDLCVREAERRQGVATALMRTVEQTAKSHDIDFCLLFADEHDLYRKLGYTHTKNNCIWLGIDEGQSIGLIERPVTDCMLVKRISGTIPWDDTQTIDLLGHLF</sequence>
<dbReference type="Pfam" id="PF13527">
    <property type="entry name" value="Acetyltransf_9"/>
    <property type="match status" value="1"/>
</dbReference>
<dbReference type="SUPFAM" id="SSF55729">
    <property type="entry name" value="Acyl-CoA N-acyltransferases (Nat)"/>
    <property type="match status" value="1"/>
</dbReference>
<dbReference type="EMBL" id="CP037421">
    <property type="protein sequence ID" value="QDT30706.1"/>
    <property type="molecule type" value="Genomic_DNA"/>
</dbReference>
<reference evidence="1 2" key="1">
    <citation type="submission" date="2019-03" db="EMBL/GenBank/DDBJ databases">
        <title>Deep-cultivation of Planctomycetes and their phenomic and genomic characterization uncovers novel biology.</title>
        <authorList>
            <person name="Wiegand S."/>
            <person name="Jogler M."/>
            <person name="Boedeker C."/>
            <person name="Pinto D."/>
            <person name="Vollmers J."/>
            <person name="Rivas-Marin E."/>
            <person name="Kohn T."/>
            <person name="Peeters S.H."/>
            <person name="Heuer A."/>
            <person name="Rast P."/>
            <person name="Oberbeckmann S."/>
            <person name="Bunk B."/>
            <person name="Jeske O."/>
            <person name="Meyerdierks A."/>
            <person name="Storesund J.E."/>
            <person name="Kallscheuer N."/>
            <person name="Luecker S."/>
            <person name="Lage O.M."/>
            <person name="Pohl T."/>
            <person name="Merkel B.J."/>
            <person name="Hornburger P."/>
            <person name="Mueller R.-W."/>
            <person name="Bruemmer F."/>
            <person name="Labrenz M."/>
            <person name="Spormann A.M."/>
            <person name="Op den Camp H."/>
            <person name="Overmann J."/>
            <person name="Amann R."/>
            <person name="Jetten M.S.M."/>
            <person name="Mascher T."/>
            <person name="Medema M.H."/>
            <person name="Devos D.P."/>
            <person name="Kaster A.-K."/>
            <person name="Ovreas L."/>
            <person name="Rohde M."/>
            <person name="Galperin M.Y."/>
            <person name="Jogler C."/>
        </authorList>
    </citation>
    <scope>NUCLEOTIDE SEQUENCE [LARGE SCALE GENOMIC DNA]</scope>
    <source>
        <strain evidence="1 2">Enr10</strain>
    </source>
</reference>
<protein>
    <submittedName>
        <fullName evidence="1">Uncharacterized protein</fullName>
    </submittedName>
</protein>
<proteinExistence type="predicted"/>
<dbReference type="AlphaFoldDB" id="A0A517QGE1"/>
<dbReference type="InterPro" id="IPR000182">
    <property type="entry name" value="GNAT_dom"/>
</dbReference>
<dbReference type="PROSITE" id="PS51186">
    <property type="entry name" value="GNAT"/>
    <property type="match status" value="1"/>
</dbReference>
<dbReference type="GO" id="GO:0016747">
    <property type="term" value="F:acyltransferase activity, transferring groups other than amino-acyl groups"/>
    <property type="evidence" value="ECO:0007669"/>
    <property type="project" value="InterPro"/>
</dbReference>
<organism evidence="1 2">
    <name type="scientific">Gimesia panareensis</name>
    <dbReference type="NCBI Taxonomy" id="2527978"/>
    <lineage>
        <taxon>Bacteria</taxon>
        <taxon>Pseudomonadati</taxon>
        <taxon>Planctomycetota</taxon>
        <taxon>Planctomycetia</taxon>
        <taxon>Planctomycetales</taxon>
        <taxon>Planctomycetaceae</taxon>
        <taxon>Gimesia</taxon>
    </lineage>
</organism>
<dbReference type="InterPro" id="IPR016181">
    <property type="entry name" value="Acyl_CoA_acyltransferase"/>
</dbReference>